<organism evidence="2 3">
    <name type="scientific">Phyllotreta striolata</name>
    <name type="common">Striped flea beetle</name>
    <name type="synonym">Crioceris striolata</name>
    <dbReference type="NCBI Taxonomy" id="444603"/>
    <lineage>
        <taxon>Eukaryota</taxon>
        <taxon>Metazoa</taxon>
        <taxon>Ecdysozoa</taxon>
        <taxon>Arthropoda</taxon>
        <taxon>Hexapoda</taxon>
        <taxon>Insecta</taxon>
        <taxon>Pterygota</taxon>
        <taxon>Neoptera</taxon>
        <taxon>Endopterygota</taxon>
        <taxon>Coleoptera</taxon>
        <taxon>Polyphaga</taxon>
        <taxon>Cucujiformia</taxon>
        <taxon>Chrysomeloidea</taxon>
        <taxon>Chrysomelidae</taxon>
        <taxon>Galerucinae</taxon>
        <taxon>Alticini</taxon>
        <taxon>Phyllotreta</taxon>
    </lineage>
</organism>
<dbReference type="Proteomes" id="UP001153712">
    <property type="component" value="Chromosome 5"/>
</dbReference>
<keyword evidence="3" id="KW-1185">Reference proteome</keyword>
<name>A0A9N9XPB9_PHYSR</name>
<feature type="chain" id="PRO_5040229250" evidence="1">
    <location>
        <begin position="20"/>
        <end position="298"/>
    </location>
</feature>
<dbReference type="PANTHER" id="PTHR20997:SF2">
    <property type="entry name" value="EG:BACR42I17.2 PROTEIN-RELATED"/>
    <property type="match status" value="1"/>
</dbReference>
<dbReference type="AlphaFoldDB" id="A0A9N9XPB9"/>
<dbReference type="InterPro" id="IPR009832">
    <property type="entry name" value="DUF1397"/>
</dbReference>
<dbReference type="Pfam" id="PF07165">
    <property type="entry name" value="DUF1397"/>
    <property type="match status" value="1"/>
</dbReference>
<dbReference type="PANTHER" id="PTHR20997">
    <property type="entry name" value="EG:BACR42I17.2 PROTEIN-RELATED"/>
    <property type="match status" value="1"/>
</dbReference>
<evidence type="ECO:0000313" key="3">
    <source>
        <dbReference type="Proteomes" id="UP001153712"/>
    </source>
</evidence>
<sequence>MTLTQRTVIIFILVGFIKCQSLNDLDVDVKKTLEKAGLGSDIGDLPDFNSSSIPNAEDIEAVLREKCAKNGAPDAIDLLMAEQADAIECIQNYINATKIQTELEDAKATGSMDEVFAEYCKKWPDIHECFDNATNIARQCLNKQEESALNKSLDILDELQEFMCFKDGDRLAMFISEKGVECLQERQDGLKDCFNRTVGSRFPDPEDLSVTTLPVLLFTEQDCEDFDTLRQCVIEELEHCKTSTPANIIDALFKFLKKHLPCSGAVKTDKSVSKDSGMWSSSVSFVLLVGSFLYIRVF</sequence>
<evidence type="ECO:0000313" key="2">
    <source>
        <dbReference type="EMBL" id="CAG9862046.1"/>
    </source>
</evidence>
<dbReference type="OrthoDB" id="6512861at2759"/>
<keyword evidence="1" id="KW-0732">Signal</keyword>
<evidence type="ECO:0000256" key="1">
    <source>
        <dbReference type="SAM" id="SignalP"/>
    </source>
</evidence>
<gene>
    <name evidence="2" type="ORF">PHYEVI_LOCUS8369</name>
</gene>
<feature type="signal peptide" evidence="1">
    <location>
        <begin position="1"/>
        <end position="19"/>
    </location>
</feature>
<reference evidence="2" key="1">
    <citation type="submission" date="2022-01" db="EMBL/GenBank/DDBJ databases">
        <authorList>
            <person name="King R."/>
        </authorList>
    </citation>
    <scope>NUCLEOTIDE SEQUENCE</scope>
</reference>
<accession>A0A9N9XPB9</accession>
<protein>
    <submittedName>
        <fullName evidence="2">Uncharacterized protein</fullName>
    </submittedName>
</protein>
<proteinExistence type="predicted"/>
<dbReference type="EMBL" id="OU900098">
    <property type="protein sequence ID" value="CAG9862046.1"/>
    <property type="molecule type" value="Genomic_DNA"/>
</dbReference>